<reference evidence="2 3" key="1">
    <citation type="submission" date="2019-05" db="EMBL/GenBank/DDBJ databases">
        <title>Whole genome sequence analysis of Cupriavidus campinensis S14E4C strain.</title>
        <authorList>
            <person name="Abbaszade G."/>
            <person name="Szabo A."/>
            <person name="Toumi M."/>
            <person name="Toth E."/>
        </authorList>
    </citation>
    <scope>NUCLEOTIDE SEQUENCE [LARGE SCALE GENOMIC DNA]</scope>
    <source>
        <strain evidence="2 3">S14E4C</strain>
    </source>
</reference>
<evidence type="ECO:0000256" key="1">
    <source>
        <dbReference type="SAM" id="MobiDB-lite"/>
    </source>
</evidence>
<protein>
    <submittedName>
        <fullName evidence="2">Uncharacterized protein</fullName>
    </submittedName>
</protein>
<proteinExistence type="predicted"/>
<sequence>MNNLNLVRTATLRMLSGNLCSLAELSIYLEQYGYVEDTANHCWVIADDSAELVGCALQVVTEGEEFLVYGDAPEHFANLNYVIHKAGWSSCKVACESPEVEARLLARLVNVDVDSAIANSLPASTLRANAPGVSLDHYMNAPGVGAVAAVENALSDDGQRIQELTIRYNTLEERASELESANASLQQENSRLRAQQAAGNHPPSTVDAAHTNVNGTALLNAIEGHLGSLIDMSATTGSTLLADLRKLGFGVRLKLVPLTDAAKG</sequence>
<evidence type="ECO:0000313" key="3">
    <source>
        <dbReference type="Proteomes" id="UP000318943"/>
    </source>
</evidence>
<accession>A0ABY3EJA8</accession>
<dbReference type="RefSeq" id="WP_144200191.1">
    <property type="nucleotide sequence ID" value="NZ_CAJPVH010000008.1"/>
</dbReference>
<evidence type="ECO:0000313" key="2">
    <source>
        <dbReference type="EMBL" id="TSP11011.1"/>
    </source>
</evidence>
<feature type="compositionally biased region" description="Polar residues" evidence="1">
    <location>
        <begin position="182"/>
        <end position="193"/>
    </location>
</feature>
<keyword evidence="3" id="KW-1185">Reference proteome</keyword>
<dbReference type="Gene3D" id="1.20.5.170">
    <property type="match status" value="1"/>
</dbReference>
<dbReference type="EMBL" id="VCIZ01000012">
    <property type="protein sequence ID" value="TSP11011.1"/>
    <property type="molecule type" value="Genomic_DNA"/>
</dbReference>
<organism evidence="2 3">
    <name type="scientific">Cupriavidus campinensis</name>
    <dbReference type="NCBI Taxonomy" id="151783"/>
    <lineage>
        <taxon>Bacteria</taxon>
        <taxon>Pseudomonadati</taxon>
        <taxon>Pseudomonadota</taxon>
        <taxon>Betaproteobacteria</taxon>
        <taxon>Burkholderiales</taxon>
        <taxon>Burkholderiaceae</taxon>
        <taxon>Cupriavidus</taxon>
    </lineage>
</organism>
<gene>
    <name evidence="2" type="ORF">FGG12_19300</name>
</gene>
<feature type="region of interest" description="Disordered" evidence="1">
    <location>
        <begin position="182"/>
        <end position="209"/>
    </location>
</feature>
<name>A0ABY3EJA8_9BURK</name>
<dbReference type="Proteomes" id="UP000318943">
    <property type="component" value="Unassembled WGS sequence"/>
</dbReference>
<comment type="caution">
    <text evidence="2">The sequence shown here is derived from an EMBL/GenBank/DDBJ whole genome shotgun (WGS) entry which is preliminary data.</text>
</comment>